<name>A0A540WR71_9BACT</name>
<accession>A0A540WR71</accession>
<dbReference type="EMBL" id="VIFM01000185">
    <property type="protein sequence ID" value="TQF11498.1"/>
    <property type="molecule type" value="Genomic_DNA"/>
</dbReference>
<protein>
    <submittedName>
        <fullName evidence="2">Uncharacterized protein</fullName>
    </submittedName>
</protein>
<evidence type="ECO:0000256" key="1">
    <source>
        <dbReference type="SAM" id="MobiDB-lite"/>
    </source>
</evidence>
<feature type="region of interest" description="Disordered" evidence="1">
    <location>
        <begin position="36"/>
        <end position="82"/>
    </location>
</feature>
<keyword evidence="3" id="KW-1185">Reference proteome</keyword>
<evidence type="ECO:0000313" key="2">
    <source>
        <dbReference type="EMBL" id="TQF11498.1"/>
    </source>
</evidence>
<sequence>MLQPHVGGQLREALNPDEVGAGEVLPPRQQRLEALPGEERITHARAAQPVEAQRARDEGGQRVEARSRQVLARPQAVDERQA</sequence>
<reference evidence="2 3" key="1">
    <citation type="submission" date="2019-06" db="EMBL/GenBank/DDBJ databases">
        <authorList>
            <person name="Livingstone P."/>
            <person name="Whitworth D."/>
        </authorList>
    </citation>
    <scope>NUCLEOTIDE SEQUENCE [LARGE SCALE GENOMIC DNA]</scope>
    <source>
        <strain evidence="2 3">AM401</strain>
    </source>
</reference>
<dbReference type="AlphaFoldDB" id="A0A540WR71"/>
<evidence type="ECO:0000313" key="3">
    <source>
        <dbReference type="Proteomes" id="UP000315369"/>
    </source>
</evidence>
<comment type="caution">
    <text evidence="2">The sequence shown here is derived from an EMBL/GenBank/DDBJ whole genome shotgun (WGS) entry which is preliminary data.</text>
</comment>
<dbReference type="Proteomes" id="UP000315369">
    <property type="component" value="Unassembled WGS sequence"/>
</dbReference>
<feature type="compositionally biased region" description="Basic and acidic residues" evidence="1">
    <location>
        <begin position="53"/>
        <end position="67"/>
    </location>
</feature>
<organism evidence="2 3">
    <name type="scientific">Myxococcus llanfairpwllgwyngyllgogerychwyrndrobwllllantysiliogogogochensis</name>
    <dbReference type="NCBI Taxonomy" id="2590453"/>
    <lineage>
        <taxon>Bacteria</taxon>
        <taxon>Pseudomonadati</taxon>
        <taxon>Myxococcota</taxon>
        <taxon>Myxococcia</taxon>
        <taxon>Myxococcales</taxon>
        <taxon>Cystobacterineae</taxon>
        <taxon>Myxococcaceae</taxon>
        <taxon>Myxococcus</taxon>
    </lineage>
</organism>
<feature type="region of interest" description="Disordered" evidence="1">
    <location>
        <begin position="1"/>
        <end position="24"/>
    </location>
</feature>
<proteinExistence type="predicted"/>
<gene>
    <name evidence="2" type="ORF">FJV41_33895</name>
</gene>